<dbReference type="AlphaFoldDB" id="A0A0F3RPT8"/>
<dbReference type="EMBL" id="BJZI01000007">
    <property type="protein sequence ID" value="GEO66108.1"/>
    <property type="molecule type" value="Genomic_DNA"/>
</dbReference>
<dbReference type="STRING" id="216463.VC81_10760"/>
<evidence type="ECO:0000313" key="3">
    <source>
        <dbReference type="EMBL" id="KJW12043.1"/>
    </source>
</evidence>
<protein>
    <recommendedName>
        <fullName evidence="1">UPF0342 protein LSP04_05270</fullName>
    </recommendedName>
</protein>
<dbReference type="EMBL" id="JZCR01000023">
    <property type="protein sequence ID" value="KJW12043.1"/>
    <property type="molecule type" value="Genomic_DNA"/>
</dbReference>
<dbReference type="Proteomes" id="UP000321691">
    <property type="component" value="Unassembled WGS sequence"/>
</dbReference>
<comment type="similarity">
    <text evidence="1">Belongs to the UPF0342 family.</text>
</comment>
<proteinExistence type="inferred from homology"/>
<gene>
    <name evidence="2" type="ORF">LSP04_05270</name>
    <name evidence="3" type="ORF">VC81_10760</name>
</gene>
<reference evidence="2 5" key="2">
    <citation type="submission" date="2019-07" db="EMBL/GenBank/DDBJ databases">
        <title>Whole genome shotgun sequence of Lactobacillus spicheri NBRC 107155.</title>
        <authorList>
            <person name="Hosoyama A."/>
            <person name="Uohara A."/>
            <person name="Ohji S."/>
            <person name="Ichikawa N."/>
        </authorList>
    </citation>
    <scope>NUCLEOTIDE SEQUENCE [LARGE SCALE GENOMIC DNA]</scope>
    <source>
        <strain evidence="2 5">NBRC 107155</strain>
    </source>
</reference>
<evidence type="ECO:0000313" key="2">
    <source>
        <dbReference type="EMBL" id="GEO66108.1"/>
    </source>
</evidence>
<sequence>MAENLHDLGNQVAAALQATPDFQALQKAFDEMKADAETYKLFQQFQQLQGTLQQKQMAGQKLTDDELKNAHDLADKVSKIESVKHLMETERGVNQILSDLNQTITQPIQNLYQG</sequence>
<dbReference type="SUPFAM" id="SSF158622">
    <property type="entry name" value="YheA/YmcA-like"/>
    <property type="match status" value="1"/>
</dbReference>
<evidence type="ECO:0000313" key="4">
    <source>
        <dbReference type="Proteomes" id="UP000033491"/>
    </source>
</evidence>
<keyword evidence="5" id="KW-1185">Reference proteome</keyword>
<dbReference type="InterPro" id="IPR023378">
    <property type="entry name" value="YheA/YmcA-like_dom_sf"/>
</dbReference>
<dbReference type="InterPro" id="IPR010368">
    <property type="entry name" value="Com_YlbF"/>
</dbReference>
<organism evidence="3 4">
    <name type="scientific">Levilactobacillus spicheri</name>
    <dbReference type="NCBI Taxonomy" id="216463"/>
    <lineage>
        <taxon>Bacteria</taxon>
        <taxon>Bacillati</taxon>
        <taxon>Bacillota</taxon>
        <taxon>Bacilli</taxon>
        <taxon>Lactobacillales</taxon>
        <taxon>Lactobacillaceae</taxon>
        <taxon>Levilactobacillus</taxon>
    </lineage>
</organism>
<accession>A0A0F3RPT8</accession>
<reference evidence="3 4" key="1">
    <citation type="submission" date="2015-03" db="EMBL/GenBank/DDBJ databases">
        <authorList>
            <person name="Zheng J."/>
            <person name="Ganezle M."/>
        </authorList>
    </citation>
    <scope>NUCLEOTIDE SEQUENCE [LARGE SCALE GENOMIC DNA]</scope>
    <source>
        <strain evidence="3 4">LP38</strain>
    </source>
</reference>
<dbReference type="OrthoDB" id="9811402at2"/>
<dbReference type="Proteomes" id="UP000033491">
    <property type="component" value="Unassembled WGS sequence"/>
</dbReference>
<dbReference type="Pfam" id="PF06133">
    <property type="entry name" value="Com_YlbF"/>
    <property type="match status" value="1"/>
</dbReference>
<evidence type="ECO:0000256" key="1">
    <source>
        <dbReference type="HAMAP-Rule" id="MF_01526"/>
    </source>
</evidence>
<dbReference type="PATRIC" id="fig|216463.3.peg.1399"/>
<evidence type="ECO:0000313" key="5">
    <source>
        <dbReference type="Proteomes" id="UP000321691"/>
    </source>
</evidence>
<dbReference type="RefSeq" id="WP_045808080.1">
    <property type="nucleotide sequence ID" value="NZ_BJZI01000007.1"/>
</dbReference>
<comment type="caution">
    <text evidence="3">The sequence shown here is derived from an EMBL/GenBank/DDBJ whole genome shotgun (WGS) entry which is preliminary data.</text>
</comment>
<dbReference type="HAMAP" id="MF_01526">
    <property type="entry name" value="UPF0342"/>
    <property type="match status" value="1"/>
</dbReference>
<name>A0A0F3RPT8_9LACO</name>
<dbReference type="Gene3D" id="1.20.1500.10">
    <property type="entry name" value="YheA/YmcA-like"/>
    <property type="match status" value="1"/>
</dbReference>